<evidence type="ECO:0000313" key="1">
    <source>
        <dbReference type="EMBL" id="KAF2815819.1"/>
    </source>
</evidence>
<gene>
    <name evidence="1 3" type="ORF">BDZ99DRAFT_457770</name>
</gene>
<dbReference type="AlphaFoldDB" id="A0A6A6Z502"/>
<organism evidence="1">
    <name type="scientific">Mytilinidion resinicola</name>
    <dbReference type="NCBI Taxonomy" id="574789"/>
    <lineage>
        <taxon>Eukaryota</taxon>
        <taxon>Fungi</taxon>
        <taxon>Dikarya</taxon>
        <taxon>Ascomycota</taxon>
        <taxon>Pezizomycotina</taxon>
        <taxon>Dothideomycetes</taxon>
        <taxon>Pleosporomycetidae</taxon>
        <taxon>Mytilinidiales</taxon>
        <taxon>Mytilinidiaceae</taxon>
        <taxon>Mytilinidion</taxon>
    </lineage>
</organism>
<dbReference type="EMBL" id="MU003693">
    <property type="protein sequence ID" value="KAF2815819.1"/>
    <property type="molecule type" value="Genomic_DNA"/>
</dbReference>
<proteinExistence type="predicted"/>
<evidence type="ECO:0000313" key="2">
    <source>
        <dbReference type="Proteomes" id="UP000504636"/>
    </source>
</evidence>
<dbReference type="GeneID" id="54459656"/>
<reference evidence="3" key="2">
    <citation type="submission" date="2020-04" db="EMBL/GenBank/DDBJ databases">
        <authorList>
            <consortium name="NCBI Genome Project"/>
        </authorList>
    </citation>
    <scope>NUCLEOTIDE SEQUENCE</scope>
    <source>
        <strain evidence="3">CBS 304.34</strain>
    </source>
</reference>
<dbReference type="Proteomes" id="UP000504636">
    <property type="component" value="Unplaced"/>
</dbReference>
<accession>A0A6A6Z502</accession>
<keyword evidence="2" id="KW-1185">Reference proteome</keyword>
<dbReference type="RefSeq" id="XP_033582783.1">
    <property type="nucleotide sequence ID" value="XM_033718763.1"/>
</dbReference>
<reference evidence="1 3" key="1">
    <citation type="journal article" date="2020" name="Stud. Mycol.">
        <title>101 Dothideomycetes genomes: a test case for predicting lifestyles and emergence of pathogens.</title>
        <authorList>
            <person name="Haridas S."/>
            <person name="Albert R."/>
            <person name="Binder M."/>
            <person name="Bloem J."/>
            <person name="Labutti K."/>
            <person name="Salamov A."/>
            <person name="Andreopoulos B."/>
            <person name="Baker S."/>
            <person name="Barry K."/>
            <person name="Bills G."/>
            <person name="Bluhm B."/>
            <person name="Cannon C."/>
            <person name="Castanera R."/>
            <person name="Culley D."/>
            <person name="Daum C."/>
            <person name="Ezra D."/>
            <person name="Gonzalez J."/>
            <person name="Henrissat B."/>
            <person name="Kuo A."/>
            <person name="Liang C."/>
            <person name="Lipzen A."/>
            <person name="Lutzoni F."/>
            <person name="Magnuson J."/>
            <person name="Mondo S."/>
            <person name="Nolan M."/>
            <person name="Ohm R."/>
            <person name="Pangilinan J."/>
            <person name="Park H.-J."/>
            <person name="Ramirez L."/>
            <person name="Alfaro M."/>
            <person name="Sun H."/>
            <person name="Tritt A."/>
            <person name="Yoshinaga Y."/>
            <person name="Zwiers L.-H."/>
            <person name="Turgeon B."/>
            <person name="Goodwin S."/>
            <person name="Spatafora J."/>
            <person name="Crous P."/>
            <person name="Grigoriev I."/>
        </authorList>
    </citation>
    <scope>NUCLEOTIDE SEQUENCE</scope>
    <source>
        <strain evidence="1 3">CBS 304.34</strain>
    </source>
</reference>
<protein>
    <submittedName>
        <fullName evidence="1 3">Uncharacterized protein</fullName>
    </submittedName>
</protein>
<evidence type="ECO:0000313" key="3">
    <source>
        <dbReference type="RefSeq" id="XP_033582783.1"/>
    </source>
</evidence>
<reference evidence="3" key="3">
    <citation type="submission" date="2025-04" db="UniProtKB">
        <authorList>
            <consortium name="RefSeq"/>
        </authorList>
    </citation>
    <scope>IDENTIFICATION</scope>
    <source>
        <strain evidence="3">CBS 304.34</strain>
    </source>
</reference>
<feature type="non-terminal residue" evidence="1">
    <location>
        <position position="61"/>
    </location>
</feature>
<sequence length="61" mass="7073">MRRKTERLYSHVDSYSLTYSLTYELTYGHVYRDVKVNARRKLRAAPSQLEGGETTGVEGVY</sequence>
<name>A0A6A6Z502_9PEZI</name>